<dbReference type="SUPFAM" id="SSF52151">
    <property type="entry name" value="FabD/lysophospholipase-like"/>
    <property type="match status" value="1"/>
</dbReference>
<gene>
    <name evidence="2" type="ORF">GJ699_11455</name>
</gene>
<dbReference type="Pfam" id="PF00698">
    <property type="entry name" value="Acyl_transf_1"/>
    <property type="match status" value="1"/>
</dbReference>
<protein>
    <submittedName>
        <fullName evidence="2">Acyltransferase domain-containing protein</fullName>
    </submittedName>
</protein>
<dbReference type="InterPro" id="IPR050858">
    <property type="entry name" value="Mal-CoA-ACP_Trans/PKS_FabD"/>
</dbReference>
<dbReference type="AlphaFoldDB" id="A0A6I2L1G4"/>
<dbReference type="GO" id="GO:0004314">
    <property type="term" value="F:[acyl-carrier-protein] S-malonyltransferase activity"/>
    <property type="evidence" value="ECO:0007669"/>
    <property type="project" value="TreeGrafter"/>
</dbReference>
<dbReference type="PANTHER" id="PTHR42681:SF6">
    <property type="entry name" value="BLL0263 PROTEIN"/>
    <property type="match status" value="1"/>
</dbReference>
<evidence type="ECO:0000259" key="1">
    <source>
        <dbReference type="SMART" id="SM00827"/>
    </source>
</evidence>
<dbReference type="GO" id="GO:0005829">
    <property type="term" value="C:cytosol"/>
    <property type="evidence" value="ECO:0007669"/>
    <property type="project" value="TreeGrafter"/>
</dbReference>
<dbReference type="InterPro" id="IPR014043">
    <property type="entry name" value="Acyl_transferase_dom"/>
</dbReference>
<dbReference type="Gene3D" id="3.40.366.10">
    <property type="entry name" value="Malonyl-Coenzyme A Acyl Carrier Protein, domain 2"/>
    <property type="match status" value="1"/>
</dbReference>
<dbReference type="EMBL" id="WKJK01000005">
    <property type="protein sequence ID" value="MRW90604.1"/>
    <property type="molecule type" value="Genomic_DNA"/>
</dbReference>
<dbReference type="SMART" id="SM00827">
    <property type="entry name" value="PKS_AT"/>
    <property type="match status" value="1"/>
</dbReference>
<dbReference type="RefSeq" id="WP_154376229.1">
    <property type="nucleotide sequence ID" value="NZ_WKJK01000005.1"/>
</dbReference>
<dbReference type="Gene3D" id="3.30.70.250">
    <property type="entry name" value="Malonyl-CoA ACP transacylase, ACP-binding"/>
    <property type="match status" value="1"/>
</dbReference>
<organism evidence="2 3">
    <name type="scientific">Duganella guangzhouensis</name>
    <dbReference type="NCBI Taxonomy" id="2666084"/>
    <lineage>
        <taxon>Bacteria</taxon>
        <taxon>Pseudomonadati</taxon>
        <taxon>Pseudomonadota</taxon>
        <taxon>Betaproteobacteria</taxon>
        <taxon>Burkholderiales</taxon>
        <taxon>Oxalobacteraceae</taxon>
        <taxon>Telluria group</taxon>
        <taxon>Duganella</taxon>
    </lineage>
</organism>
<name>A0A6I2L1G4_9BURK</name>
<dbReference type="GO" id="GO:0006633">
    <property type="term" value="P:fatty acid biosynthetic process"/>
    <property type="evidence" value="ECO:0007669"/>
    <property type="project" value="TreeGrafter"/>
</dbReference>
<evidence type="ECO:0000313" key="3">
    <source>
        <dbReference type="Proteomes" id="UP000433309"/>
    </source>
</evidence>
<feature type="domain" description="Malonyl-CoA:ACP transacylase (MAT)" evidence="1">
    <location>
        <begin position="9"/>
        <end position="293"/>
    </location>
</feature>
<dbReference type="PANTHER" id="PTHR42681">
    <property type="entry name" value="MALONYL-COA-ACYL CARRIER PROTEIN TRANSACYLASE, MITOCHONDRIAL"/>
    <property type="match status" value="1"/>
</dbReference>
<keyword evidence="2" id="KW-0012">Acyltransferase</keyword>
<reference evidence="2 3" key="1">
    <citation type="submission" date="2019-11" db="EMBL/GenBank/DDBJ databases">
        <title>Novel species isolated from a subtropical stream in China.</title>
        <authorList>
            <person name="Lu H."/>
        </authorList>
    </citation>
    <scope>NUCLEOTIDE SEQUENCE [LARGE SCALE GENOMIC DNA]</scope>
    <source>
        <strain evidence="2 3">FT80W</strain>
    </source>
</reference>
<proteinExistence type="predicted"/>
<keyword evidence="2" id="KW-0808">Transferase</keyword>
<dbReference type="InterPro" id="IPR016035">
    <property type="entry name" value="Acyl_Trfase/lysoPLipase"/>
</dbReference>
<dbReference type="Proteomes" id="UP000433309">
    <property type="component" value="Unassembled WGS sequence"/>
</dbReference>
<accession>A0A6I2L1G4</accession>
<comment type="caution">
    <text evidence="2">The sequence shown here is derived from an EMBL/GenBank/DDBJ whole genome shotgun (WGS) entry which is preliminary data.</text>
</comment>
<sequence length="300" mass="31345">MSRARLLLLCPGQGDQHPAMFDLARTSPAASVLLDRLPTSTSGDIYANRIAQPLIVAATLAMWEAIRDFAPAPALVAGYSIGELSAYGVAGAITADDALALAAQRAALMDQCQQTHPGQTLLTITGLPLASASTMAASYDYHIGIETGEDTCIAGGPAAQADALQLTIEAAGARSKRLPVEVASHTPYMQSAVQPFAQALSAAAFGHIDIPVLAGISATPVSSRDAAIDTLSRQLAQTIHWLACMDAAAEAGITVALELGPGSALAKMLQNRHPHIQTRSVADFRTLDGIRKWLERACEE</sequence>
<evidence type="ECO:0000313" key="2">
    <source>
        <dbReference type="EMBL" id="MRW90604.1"/>
    </source>
</evidence>
<dbReference type="InterPro" id="IPR001227">
    <property type="entry name" value="Ac_transferase_dom_sf"/>
</dbReference>
<keyword evidence="3" id="KW-1185">Reference proteome</keyword>